<dbReference type="AlphaFoldDB" id="A0A2A5RI82"/>
<comment type="caution">
    <text evidence="5">The sequence shown here is derived from an EMBL/GenBank/DDBJ whole genome shotgun (WGS) entry which is preliminary data.</text>
</comment>
<dbReference type="Pfam" id="PF00644">
    <property type="entry name" value="PARP"/>
    <property type="match status" value="1"/>
</dbReference>
<accession>A0A2A5RI82</accession>
<gene>
    <name evidence="5" type="ORF">RT41_GL000899</name>
</gene>
<evidence type="ECO:0000256" key="3">
    <source>
        <dbReference type="ARBA" id="ARBA00023027"/>
    </source>
</evidence>
<keyword evidence="2" id="KW-0808">Transferase</keyword>
<proteinExistence type="predicted"/>
<dbReference type="InterPro" id="IPR012317">
    <property type="entry name" value="Poly(ADP-ribose)pol_cat_dom"/>
</dbReference>
<dbReference type="GO" id="GO:0070212">
    <property type="term" value="P:protein poly-ADP-ribosylation"/>
    <property type="evidence" value="ECO:0007669"/>
    <property type="project" value="TreeGrafter"/>
</dbReference>
<evidence type="ECO:0000256" key="1">
    <source>
        <dbReference type="ARBA" id="ARBA00022676"/>
    </source>
</evidence>
<keyword evidence="3" id="KW-0520">NAD</keyword>
<dbReference type="GO" id="GO:0003950">
    <property type="term" value="F:NAD+ poly-ADP-ribosyltransferase activity"/>
    <property type="evidence" value="ECO:0007669"/>
    <property type="project" value="InterPro"/>
</dbReference>
<dbReference type="InterPro" id="IPR050800">
    <property type="entry name" value="ARTD/PARP"/>
</dbReference>
<evidence type="ECO:0000259" key="4">
    <source>
        <dbReference type="Pfam" id="PF00644"/>
    </source>
</evidence>
<dbReference type="GO" id="GO:0006302">
    <property type="term" value="P:double-strand break repair"/>
    <property type="evidence" value="ECO:0007669"/>
    <property type="project" value="TreeGrafter"/>
</dbReference>
<evidence type="ECO:0000313" key="6">
    <source>
        <dbReference type="Proteomes" id="UP000218181"/>
    </source>
</evidence>
<dbReference type="PANTHER" id="PTHR10459:SF117">
    <property type="entry name" value="POLY [ADP-RIBOSE] POLYMERASE TANKYRASE"/>
    <property type="match status" value="1"/>
</dbReference>
<feature type="domain" description="PARP catalytic" evidence="4">
    <location>
        <begin position="192"/>
        <end position="309"/>
    </location>
</feature>
<dbReference type="EMBL" id="JXJU01000022">
    <property type="protein sequence ID" value="PCR98791.1"/>
    <property type="molecule type" value="Genomic_DNA"/>
</dbReference>
<sequence>MGFIKHLNMTIRGKKDDLAWLQNINNYAFLKEVSTESAKSVEKFCRYTVESYYQILLKPSVDGVEYTNNSYTVEDENITNLLSEIISNDVWINKNNYNNTEHDIKVVLDLIVIGLLVAINRKNLFEELKDILSEISHTEVNVKDDLVIIYEILSTKYSAEEKNNIIITDEKVNQMMGLLDFNLVKTTKDDENEINYIKTNFKNSHHVKDYLINDNNYEFFKIENKLIEEKFNPKELDTQLLVHGTKKKNILSILNSGIASQPGYISSGSMLGVGAYFARLDEVGKSMQYADQFLLVAEVATGKEYKLSAPCDGRKLLISNPEYQSVHCVAGPYLRHDEYCIYHDNQIKVKYLIQIKPTTEEIK</sequence>
<dbReference type="Gene3D" id="3.90.228.10">
    <property type="match status" value="1"/>
</dbReference>
<name>A0A2A5RI82_9LACT</name>
<protein>
    <recommendedName>
        <fullName evidence="4">PARP catalytic domain-containing protein</fullName>
    </recommendedName>
</protein>
<organism evidence="5 6">
    <name type="scientific">Lactococcus fujiensis JCM 16395</name>
    <dbReference type="NCBI Taxonomy" id="1291764"/>
    <lineage>
        <taxon>Bacteria</taxon>
        <taxon>Bacillati</taxon>
        <taxon>Bacillota</taxon>
        <taxon>Bacilli</taxon>
        <taxon>Lactobacillales</taxon>
        <taxon>Streptococcaceae</taxon>
        <taxon>Lactococcus</taxon>
    </lineage>
</organism>
<dbReference type="PANTHER" id="PTHR10459">
    <property type="entry name" value="DNA LIGASE"/>
    <property type="match status" value="1"/>
</dbReference>
<keyword evidence="1" id="KW-0328">Glycosyltransferase</keyword>
<dbReference type="Proteomes" id="UP000218181">
    <property type="component" value="Unassembled WGS sequence"/>
</dbReference>
<evidence type="ECO:0000313" key="5">
    <source>
        <dbReference type="EMBL" id="PCR98791.1"/>
    </source>
</evidence>
<dbReference type="GO" id="GO:1990404">
    <property type="term" value="F:NAD+-protein mono-ADP-ribosyltransferase activity"/>
    <property type="evidence" value="ECO:0007669"/>
    <property type="project" value="TreeGrafter"/>
</dbReference>
<reference evidence="5 6" key="1">
    <citation type="submission" date="2014-12" db="EMBL/GenBank/DDBJ databases">
        <title>Draft genome sequences of 10 type strains of Lactococcus.</title>
        <authorList>
            <person name="Sun Z."/>
            <person name="Zhong Z."/>
            <person name="Liu W."/>
            <person name="Zhang W."/>
            <person name="Zhang H."/>
        </authorList>
    </citation>
    <scope>NUCLEOTIDE SEQUENCE [LARGE SCALE GENOMIC DNA]</scope>
    <source>
        <strain evidence="5 6">JCM 16395</strain>
    </source>
</reference>
<evidence type="ECO:0000256" key="2">
    <source>
        <dbReference type="ARBA" id="ARBA00022679"/>
    </source>
</evidence>
<keyword evidence="6" id="KW-1185">Reference proteome</keyword>
<dbReference type="STRING" id="1291764.GCA_001311235_03091"/>
<dbReference type="SUPFAM" id="SSF56399">
    <property type="entry name" value="ADP-ribosylation"/>
    <property type="match status" value="1"/>
</dbReference>